<reference evidence="2 3" key="1">
    <citation type="submission" date="2023-01" db="EMBL/GenBank/DDBJ databases">
        <title>Analysis of 21 Apiospora genomes using comparative genomics revels a genus with tremendous synthesis potential of carbohydrate active enzymes and secondary metabolites.</title>
        <authorList>
            <person name="Sorensen T."/>
        </authorList>
    </citation>
    <scope>NUCLEOTIDE SEQUENCE [LARGE SCALE GENOMIC DNA]</scope>
    <source>
        <strain evidence="2 3">CBS 117206</strain>
    </source>
</reference>
<dbReference type="EMBL" id="JAQQWP010000002">
    <property type="protein sequence ID" value="KAK8129351.1"/>
    <property type="molecule type" value="Genomic_DNA"/>
</dbReference>
<protein>
    <submittedName>
        <fullName evidence="2">Uncharacterized protein</fullName>
    </submittedName>
</protein>
<comment type="caution">
    <text evidence="2">The sequence shown here is derived from an EMBL/GenBank/DDBJ whole genome shotgun (WGS) entry which is preliminary data.</text>
</comment>
<proteinExistence type="predicted"/>
<evidence type="ECO:0000313" key="2">
    <source>
        <dbReference type="EMBL" id="KAK8129351.1"/>
    </source>
</evidence>
<sequence length="99" mass="11296">MWLITLSVRIAFSHAVEDTGRVENPGSRQEFWKFDVDFWERRCLAFMHGYPTLPSFQPRDGSGALDTVSQDDCHGSGHAAEEIATGYQYHDKFKSQDGR</sequence>
<keyword evidence="1" id="KW-0732">Signal</keyword>
<organism evidence="2 3">
    <name type="scientific">Apiospora kogelbergensis</name>
    <dbReference type="NCBI Taxonomy" id="1337665"/>
    <lineage>
        <taxon>Eukaryota</taxon>
        <taxon>Fungi</taxon>
        <taxon>Dikarya</taxon>
        <taxon>Ascomycota</taxon>
        <taxon>Pezizomycotina</taxon>
        <taxon>Sordariomycetes</taxon>
        <taxon>Xylariomycetidae</taxon>
        <taxon>Amphisphaeriales</taxon>
        <taxon>Apiosporaceae</taxon>
        <taxon>Apiospora</taxon>
    </lineage>
</organism>
<dbReference type="AlphaFoldDB" id="A0AAW0R6C2"/>
<name>A0AAW0R6C2_9PEZI</name>
<gene>
    <name evidence="2" type="ORF">PG999_001731</name>
</gene>
<feature type="signal peptide" evidence="1">
    <location>
        <begin position="1"/>
        <end position="15"/>
    </location>
</feature>
<accession>A0AAW0R6C2</accession>
<keyword evidence="3" id="KW-1185">Reference proteome</keyword>
<dbReference type="Proteomes" id="UP001392437">
    <property type="component" value="Unassembled WGS sequence"/>
</dbReference>
<evidence type="ECO:0000256" key="1">
    <source>
        <dbReference type="SAM" id="SignalP"/>
    </source>
</evidence>
<evidence type="ECO:0000313" key="3">
    <source>
        <dbReference type="Proteomes" id="UP001392437"/>
    </source>
</evidence>
<feature type="chain" id="PRO_5043597927" evidence="1">
    <location>
        <begin position="16"/>
        <end position="99"/>
    </location>
</feature>